<dbReference type="Pfam" id="PF12697">
    <property type="entry name" value="Abhydrolase_6"/>
    <property type="match status" value="1"/>
</dbReference>
<dbReference type="RefSeq" id="WP_246537043.1">
    <property type="nucleotide sequence ID" value="NZ_BORW01000020.1"/>
</dbReference>
<protein>
    <submittedName>
        <fullName evidence="2">Alpha/beta hydrolase</fullName>
    </submittedName>
</protein>
<reference evidence="2 3" key="1">
    <citation type="submission" date="2021-03" db="EMBL/GenBank/DDBJ databases">
        <title>Antimicrobial resistance genes in bacteria isolated from Japanese honey, and their potential for conferring macrolide and lincosamide resistance in the American foulbrood pathogen Paenibacillus larvae.</title>
        <authorList>
            <person name="Okamoto M."/>
            <person name="Kumagai M."/>
            <person name="Kanamori H."/>
            <person name="Takamatsu D."/>
        </authorList>
    </citation>
    <scope>NUCLEOTIDE SEQUENCE [LARGE SCALE GENOMIC DNA]</scope>
    <source>
        <strain evidence="2 3">J21TS3</strain>
    </source>
</reference>
<proteinExistence type="predicted"/>
<dbReference type="InterPro" id="IPR000073">
    <property type="entry name" value="AB_hydrolase_1"/>
</dbReference>
<feature type="domain" description="AB hydrolase-1" evidence="1">
    <location>
        <begin position="100"/>
        <end position="303"/>
    </location>
</feature>
<accession>A0ABQ4LZG4</accession>
<dbReference type="PANTHER" id="PTHR43358:SF4">
    <property type="entry name" value="ALPHA_BETA HYDROLASE FOLD-1 DOMAIN-CONTAINING PROTEIN"/>
    <property type="match status" value="1"/>
</dbReference>
<evidence type="ECO:0000313" key="3">
    <source>
        <dbReference type="Proteomes" id="UP000680638"/>
    </source>
</evidence>
<name>A0ABQ4LZG4_9BACL</name>
<evidence type="ECO:0000313" key="2">
    <source>
        <dbReference type="EMBL" id="GIO68676.1"/>
    </source>
</evidence>
<comment type="caution">
    <text evidence="2">The sequence shown here is derived from an EMBL/GenBank/DDBJ whole genome shotgun (WGS) entry which is preliminary data.</text>
</comment>
<dbReference type="PANTHER" id="PTHR43358">
    <property type="entry name" value="ALPHA/BETA-HYDROLASE"/>
    <property type="match status" value="1"/>
</dbReference>
<dbReference type="GO" id="GO:0016787">
    <property type="term" value="F:hydrolase activity"/>
    <property type="evidence" value="ECO:0007669"/>
    <property type="project" value="UniProtKB-KW"/>
</dbReference>
<organism evidence="2 3">
    <name type="scientific">Paenibacillus cookii</name>
    <dbReference type="NCBI Taxonomy" id="157839"/>
    <lineage>
        <taxon>Bacteria</taxon>
        <taxon>Bacillati</taxon>
        <taxon>Bacillota</taxon>
        <taxon>Bacilli</taxon>
        <taxon>Bacillales</taxon>
        <taxon>Paenibacillaceae</taxon>
        <taxon>Paenibacillus</taxon>
    </lineage>
</organism>
<dbReference type="SUPFAM" id="SSF53474">
    <property type="entry name" value="alpha/beta-Hydrolases"/>
    <property type="match status" value="1"/>
</dbReference>
<keyword evidence="3" id="KW-1185">Reference proteome</keyword>
<keyword evidence="2" id="KW-0378">Hydrolase</keyword>
<evidence type="ECO:0000259" key="1">
    <source>
        <dbReference type="Pfam" id="PF12697"/>
    </source>
</evidence>
<dbReference type="EMBL" id="BORW01000020">
    <property type="protein sequence ID" value="GIO68676.1"/>
    <property type="molecule type" value="Genomic_DNA"/>
</dbReference>
<sequence length="323" mass="35801">MKKKMIAGLASSLLALVVVVLCAGSFYFYHVAVARASKEFLSESPDLKTSPEVEESKETTLADDEWWNSQNFERRDMDSEDGIHLKAYYLPATGPSDKTVIIAHGYSGNATQMSSYARMYHEKWGYNVLLPDARGHGESGGGYIGFGWPERKDYLKWIGRVLDENGADSQIVLHGVSMGGATVMMTSGEDLPPNVKAVVEDCGYTSAKAELSFQLRRMYRLPAFPIVETTSLLTKLRAGYFFGEASALEQVKKSKTPTLFIHGANDKFVPTEMVHEVYESCAAEKELYIVPKAGHGEAYRMDPETYEKTVAGFIGRFVQSNHG</sequence>
<dbReference type="InterPro" id="IPR029058">
    <property type="entry name" value="AB_hydrolase_fold"/>
</dbReference>
<dbReference type="InterPro" id="IPR052920">
    <property type="entry name" value="DNA-binding_regulatory"/>
</dbReference>
<gene>
    <name evidence="2" type="ORF">J21TS3_34970</name>
</gene>
<dbReference type="Proteomes" id="UP000680638">
    <property type="component" value="Unassembled WGS sequence"/>
</dbReference>
<dbReference type="Gene3D" id="3.40.50.1820">
    <property type="entry name" value="alpha/beta hydrolase"/>
    <property type="match status" value="1"/>
</dbReference>